<comment type="caution">
    <text evidence="1">The sequence shown here is derived from an EMBL/GenBank/DDBJ whole genome shotgun (WGS) entry which is preliminary data.</text>
</comment>
<dbReference type="InterPro" id="IPR008266">
    <property type="entry name" value="Tyr_kinase_AS"/>
</dbReference>
<dbReference type="PROSITE" id="PS00109">
    <property type="entry name" value="PROTEIN_KINASE_TYR"/>
    <property type="match status" value="1"/>
</dbReference>
<accession>A0A9N8ZC40</accession>
<gene>
    <name evidence="1" type="ORF">PBRASI_LOCUS1508</name>
</gene>
<evidence type="ECO:0000313" key="1">
    <source>
        <dbReference type="EMBL" id="CAG8479674.1"/>
    </source>
</evidence>
<keyword evidence="2" id="KW-1185">Reference proteome</keyword>
<dbReference type="InterPro" id="IPR004119">
    <property type="entry name" value="EcKL"/>
</dbReference>
<evidence type="ECO:0000313" key="2">
    <source>
        <dbReference type="Proteomes" id="UP000789739"/>
    </source>
</evidence>
<organism evidence="1 2">
    <name type="scientific">Paraglomus brasilianum</name>
    <dbReference type="NCBI Taxonomy" id="144538"/>
    <lineage>
        <taxon>Eukaryota</taxon>
        <taxon>Fungi</taxon>
        <taxon>Fungi incertae sedis</taxon>
        <taxon>Mucoromycota</taxon>
        <taxon>Glomeromycotina</taxon>
        <taxon>Glomeromycetes</taxon>
        <taxon>Paraglomerales</taxon>
        <taxon>Paraglomeraceae</taxon>
        <taxon>Paraglomus</taxon>
    </lineage>
</organism>
<dbReference type="GO" id="GO:0004672">
    <property type="term" value="F:protein kinase activity"/>
    <property type="evidence" value="ECO:0007669"/>
    <property type="project" value="InterPro"/>
</dbReference>
<name>A0A9N8ZC40_9GLOM</name>
<feature type="non-terminal residue" evidence="1">
    <location>
        <position position="1"/>
    </location>
</feature>
<dbReference type="InterPro" id="IPR011009">
    <property type="entry name" value="Kinase-like_dom_sf"/>
</dbReference>
<proteinExistence type="predicted"/>
<dbReference type="Proteomes" id="UP000789739">
    <property type="component" value="Unassembled WGS sequence"/>
</dbReference>
<protein>
    <submittedName>
        <fullName evidence="1">9675_t:CDS:1</fullName>
    </submittedName>
</protein>
<dbReference type="OrthoDB" id="4062651at2759"/>
<reference evidence="1" key="1">
    <citation type="submission" date="2021-06" db="EMBL/GenBank/DDBJ databases">
        <authorList>
            <person name="Kallberg Y."/>
            <person name="Tangrot J."/>
            <person name="Rosling A."/>
        </authorList>
    </citation>
    <scope>NUCLEOTIDE SEQUENCE</scope>
    <source>
        <strain evidence="1">BR232B</strain>
    </source>
</reference>
<sequence>GSVCQNAEPTAKDFHFVNVLSESMSEYYKNETARAQKFRECFKNYFDINFPCIEFNDGSCTDGTWFPNPNASYIMNAKVKKEPGTGGNPHIQNIAYYKQYFLQNQDLAETFRLPCFLIQVDRLELNIPTAIYANKIIVDSYDYILSLACSRSRFEKFARIFCALKTAIVLLQKYYDNPMPESHASQREFPYPNSVKMDDGEEIRFEYHSALGPLVFVVDTLENSQNLPQKFVTYHDTIKSAMDQLHSAGYVHGDLRSNNIMVRYLNTTSLPAVCFVDWDWAGEHEQVKYPISINPAIIRHESARPQGPILIEHDQFMVSRLVFKDSVCVKR</sequence>
<dbReference type="Pfam" id="PF02958">
    <property type="entry name" value="EcKL"/>
    <property type="match status" value="1"/>
</dbReference>
<dbReference type="AlphaFoldDB" id="A0A9N8ZC40"/>
<dbReference type="SUPFAM" id="SSF56112">
    <property type="entry name" value="Protein kinase-like (PK-like)"/>
    <property type="match status" value="1"/>
</dbReference>
<dbReference type="Gene3D" id="1.10.510.10">
    <property type="entry name" value="Transferase(Phosphotransferase) domain 1"/>
    <property type="match status" value="1"/>
</dbReference>
<dbReference type="EMBL" id="CAJVPI010000099">
    <property type="protein sequence ID" value="CAG8479674.1"/>
    <property type="molecule type" value="Genomic_DNA"/>
</dbReference>